<accession>A0A1G1YMP8</accession>
<dbReference type="Proteomes" id="UP000177376">
    <property type="component" value="Unassembled WGS sequence"/>
</dbReference>
<dbReference type="AlphaFoldDB" id="A0A1G1YMP8"/>
<evidence type="ECO:0000313" key="2">
    <source>
        <dbReference type="Proteomes" id="UP000177376"/>
    </source>
</evidence>
<reference evidence="1 2" key="1">
    <citation type="journal article" date="2016" name="Nat. Commun.">
        <title>Thousands of microbial genomes shed light on interconnected biogeochemical processes in an aquifer system.</title>
        <authorList>
            <person name="Anantharaman K."/>
            <person name="Brown C.T."/>
            <person name="Hug L.A."/>
            <person name="Sharon I."/>
            <person name="Castelle C.J."/>
            <person name="Probst A.J."/>
            <person name="Thomas B.C."/>
            <person name="Singh A."/>
            <person name="Wilkins M.J."/>
            <person name="Karaoz U."/>
            <person name="Brodie E.L."/>
            <person name="Williams K.H."/>
            <person name="Hubbard S.S."/>
            <person name="Banfield J.F."/>
        </authorList>
    </citation>
    <scope>NUCLEOTIDE SEQUENCE [LARGE SCALE GENOMIC DNA]</scope>
</reference>
<dbReference type="EMBL" id="MHIM01000012">
    <property type="protein sequence ID" value="OGY52717.1"/>
    <property type="molecule type" value="Genomic_DNA"/>
</dbReference>
<gene>
    <name evidence="1" type="ORF">A3A02_02665</name>
</gene>
<protein>
    <submittedName>
        <fullName evidence="1">Uncharacterized protein</fullName>
    </submittedName>
</protein>
<proteinExistence type="predicted"/>
<evidence type="ECO:0000313" key="1">
    <source>
        <dbReference type="EMBL" id="OGY52717.1"/>
    </source>
</evidence>
<sequence length="438" mass="46510">MAWKYDGSGLHLKLCDDPYSDNSGSFTVKVQWQKEGTFYTCHPNDATRCQLVTGCPAGQICYGDSNSCGNVCYSYITRYASRCSSATACATVTEAECASGNKPCYTTGDVCLKYAANDCAASTPVTTYTTYKCSGSPNYSCTPTVCTLGTDGCYNSLDSCSSSCNVQALSKYKCSSYQCQACTASDPSCSQNYAECGVACPLESESRGCCIILNGFNNPVARYDNLTRAECNAKPIRWRLQKVGSFCPGKICTANYGCTNINYCYQSGDLTKADNSCPANTTKCGGFYCKSGEECKSYLFKKFCSATINSCPAAKGKLCAAGQRNTCCPLNSVCGKSTILGAETAVCLAPGICTEEMSSYCGKTDDGKLSCCTAAPNLSCKNDGETGNIPVCQTKDETACIAVGQKFCQGTGDKVNFKRCCPTGTCEHHSNGLPFCND</sequence>
<name>A0A1G1YMP8_9BACT</name>
<comment type="caution">
    <text evidence="1">The sequence shown here is derived from an EMBL/GenBank/DDBJ whole genome shotgun (WGS) entry which is preliminary data.</text>
</comment>
<organism evidence="1 2">
    <name type="scientific">Candidatus Buchananbacteria bacterium RIFCSPLOWO2_01_FULL_39_33</name>
    <dbReference type="NCBI Taxonomy" id="1797543"/>
    <lineage>
        <taxon>Bacteria</taxon>
        <taxon>Candidatus Buchananiibacteriota</taxon>
    </lineage>
</organism>